<keyword evidence="1" id="KW-0863">Zinc-finger</keyword>
<keyword evidence="3" id="KW-1185">Reference proteome</keyword>
<evidence type="ECO:0000313" key="3">
    <source>
        <dbReference type="Proteomes" id="UP000887566"/>
    </source>
</evidence>
<feature type="domain" description="CCHC-type" evidence="2">
    <location>
        <begin position="421"/>
        <end position="435"/>
    </location>
</feature>
<proteinExistence type="predicted"/>
<sequence>MSKPIRAFIESTRIRLEDKLNSLIDVSPEVNDELTREENMKVLDKTRSHLLHEIQCVKEAVNALDTSNTEWGVYMRTLTPEKLEQEEEIYQETIEFPGSFMELIGKGRDELLILQSRLRDTEENQAQLLNPRIFKSAALLDEDGPKVFEERATFKQIHLPELQLPTYDGDPLKWGEFWDAYEAAIHTRGITPVQKFNYLIGSLTGKAHTAIEGIAITNANYQEAIGILKHRFGNVNVIKRSLYAQLKKLPTSSEKTVDLRSTLEEIDCVCRQLKSLGEDVNQPNLIMMVQEKLPPGVLIELGKYKFPDELWQMDQLRAQFDALICIREEALQIVQHASKTEPKPPPPRIESKPWKVNPPPLDSIDAFAVLISNGDRSDKLPAKKGYLYPCAFCGENHFNDQCVKFPVRNSRHKRVRELDLCFRCLKPGHKARKCRFTRTCIYCQGEHNRAFCTYKGSRANYHSPNASHPTQTKPPKVFPNKITKAQAIVEKVKLKEEDREEREKSNIKKVSMIAKEKKHAIKMRNEGVLLTAKTKAFNPRMKSMKEDAIDVHILFDSGSQISFITQELASKLKLKKEDENIFSINTLASTKPMQMKSSIVQVGVTLKDGSTKTLQASTLLMLTKKVQRKALNEDDFNIFKQISVEALADDLPMKNEAIVPDMLIGSDYFWEFLELKETIRCPSGLYLIPSKVGLLIGGKQETREDIIISNH</sequence>
<evidence type="ECO:0000259" key="2">
    <source>
        <dbReference type="PROSITE" id="PS50158"/>
    </source>
</evidence>
<name>A0A914X2Y2_9BILA</name>
<dbReference type="InterPro" id="IPR021109">
    <property type="entry name" value="Peptidase_aspartic_dom_sf"/>
</dbReference>
<dbReference type="GO" id="GO:0008270">
    <property type="term" value="F:zinc ion binding"/>
    <property type="evidence" value="ECO:0007669"/>
    <property type="project" value="UniProtKB-KW"/>
</dbReference>
<evidence type="ECO:0000256" key="1">
    <source>
        <dbReference type="PROSITE-ProRule" id="PRU00047"/>
    </source>
</evidence>
<protein>
    <submittedName>
        <fullName evidence="4">CCHC-type domain-containing protein</fullName>
    </submittedName>
</protein>
<dbReference type="AlphaFoldDB" id="A0A914X2Y2"/>
<dbReference type="Pfam" id="PF05585">
    <property type="entry name" value="DUF1758"/>
    <property type="match status" value="1"/>
</dbReference>
<dbReference type="Proteomes" id="UP000887566">
    <property type="component" value="Unplaced"/>
</dbReference>
<dbReference type="SMART" id="SM00343">
    <property type="entry name" value="ZnF_C2HC"/>
    <property type="match status" value="1"/>
</dbReference>
<dbReference type="GO" id="GO:0003676">
    <property type="term" value="F:nucleic acid binding"/>
    <property type="evidence" value="ECO:0007669"/>
    <property type="project" value="InterPro"/>
</dbReference>
<dbReference type="GO" id="GO:0006508">
    <property type="term" value="P:proteolysis"/>
    <property type="evidence" value="ECO:0007669"/>
    <property type="project" value="InterPro"/>
</dbReference>
<dbReference type="InterPro" id="IPR008737">
    <property type="entry name" value="DUF1758"/>
</dbReference>
<dbReference type="WBParaSite" id="PSAMB.scaffold6261size9857.g28166.t1">
    <property type="protein sequence ID" value="PSAMB.scaffold6261size9857.g28166.t1"/>
    <property type="gene ID" value="PSAMB.scaffold6261size9857.g28166"/>
</dbReference>
<dbReference type="GO" id="GO:0004190">
    <property type="term" value="F:aspartic-type endopeptidase activity"/>
    <property type="evidence" value="ECO:0007669"/>
    <property type="project" value="InterPro"/>
</dbReference>
<accession>A0A914X2Y2</accession>
<organism evidence="3 4">
    <name type="scientific">Plectus sambesii</name>
    <dbReference type="NCBI Taxonomy" id="2011161"/>
    <lineage>
        <taxon>Eukaryota</taxon>
        <taxon>Metazoa</taxon>
        <taxon>Ecdysozoa</taxon>
        <taxon>Nematoda</taxon>
        <taxon>Chromadorea</taxon>
        <taxon>Plectida</taxon>
        <taxon>Plectina</taxon>
        <taxon>Plectoidea</taxon>
        <taxon>Plectidae</taxon>
        <taxon>Plectus</taxon>
    </lineage>
</organism>
<dbReference type="PANTHER" id="PTHR47331">
    <property type="entry name" value="PHD-TYPE DOMAIN-CONTAINING PROTEIN"/>
    <property type="match status" value="1"/>
</dbReference>
<keyword evidence="1" id="KW-0479">Metal-binding</keyword>
<dbReference type="InterPro" id="IPR001969">
    <property type="entry name" value="Aspartic_peptidase_AS"/>
</dbReference>
<dbReference type="Gene3D" id="2.40.70.10">
    <property type="entry name" value="Acid Proteases"/>
    <property type="match status" value="1"/>
</dbReference>
<keyword evidence="1" id="KW-0862">Zinc</keyword>
<dbReference type="InterPro" id="IPR001878">
    <property type="entry name" value="Znf_CCHC"/>
</dbReference>
<dbReference type="PROSITE" id="PS50158">
    <property type="entry name" value="ZF_CCHC"/>
    <property type="match status" value="1"/>
</dbReference>
<dbReference type="Pfam" id="PF03564">
    <property type="entry name" value="DUF1759"/>
    <property type="match status" value="1"/>
</dbReference>
<reference evidence="4" key="1">
    <citation type="submission" date="2022-11" db="UniProtKB">
        <authorList>
            <consortium name="WormBaseParasite"/>
        </authorList>
    </citation>
    <scope>IDENTIFICATION</scope>
</reference>
<evidence type="ECO:0000313" key="4">
    <source>
        <dbReference type="WBParaSite" id="PSAMB.scaffold6261size9857.g28166.t1"/>
    </source>
</evidence>
<dbReference type="PROSITE" id="PS00141">
    <property type="entry name" value="ASP_PROTEASE"/>
    <property type="match status" value="1"/>
</dbReference>
<dbReference type="InterPro" id="IPR005312">
    <property type="entry name" value="DUF1759"/>
</dbReference>